<protein>
    <recommendedName>
        <fullName evidence="1 2">Signal peptidase I</fullName>
        <ecNumber evidence="2">3.4.21.89</ecNumber>
    </recommendedName>
</protein>
<keyword evidence="2" id="KW-0645">Protease</keyword>
<dbReference type="AlphaFoldDB" id="A0A1L8ZCR2"/>
<comment type="catalytic activity">
    <reaction evidence="2">
        <text>Cleavage of hydrophobic, N-terminal signal or leader sequences from secreted and periplasmic proteins.</text>
        <dbReference type="EC" id="3.4.21.89"/>
    </reaction>
</comment>
<evidence type="ECO:0000259" key="3">
    <source>
        <dbReference type="Pfam" id="PF10502"/>
    </source>
</evidence>
<feature type="non-terminal residue" evidence="4">
    <location>
        <position position="1"/>
    </location>
</feature>
<dbReference type="GO" id="GO:0004252">
    <property type="term" value="F:serine-type endopeptidase activity"/>
    <property type="evidence" value="ECO:0007669"/>
    <property type="project" value="InterPro"/>
</dbReference>
<comment type="caution">
    <text evidence="4">The sequence shown here is derived from an EMBL/GenBank/DDBJ whole genome shotgun (WGS) entry which is preliminary data.</text>
</comment>
<reference evidence="4" key="1">
    <citation type="journal article" date="2015" name="Microbiology">
        <title>Similarities in murine infection and immune response to Borrelia bissettii and Borrelia burgdorferi sensu stricto.</title>
        <authorList>
            <person name="Leydet B.F.Jr."/>
            <person name="Liang F.T."/>
        </authorList>
    </citation>
    <scope>NUCLEOTIDE SEQUENCE [LARGE SCALE GENOMIC DNA]</scope>
    <source>
        <strain evidence="4">CO275</strain>
    </source>
</reference>
<dbReference type="GO" id="GO:0016020">
    <property type="term" value="C:membrane"/>
    <property type="evidence" value="ECO:0007669"/>
    <property type="project" value="UniProtKB-SubCell"/>
</dbReference>
<dbReference type="InterPro" id="IPR019533">
    <property type="entry name" value="Peptidase_S26"/>
</dbReference>
<feature type="domain" description="Peptidase S26" evidence="3">
    <location>
        <begin position="2"/>
        <end position="36"/>
    </location>
</feature>
<evidence type="ECO:0000256" key="2">
    <source>
        <dbReference type="RuleBase" id="RU362042"/>
    </source>
</evidence>
<dbReference type="InterPro" id="IPR036286">
    <property type="entry name" value="LexA/Signal_pep-like_sf"/>
</dbReference>
<dbReference type="SUPFAM" id="SSF51306">
    <property type="entry name" value="LexA/Signal peptidase"/>
    <property type="match status" value="1"/>
</dbReference>
<dbReference type="InterPro" id="IPR000223">
    <property type="entry name" value="Pept_S26A_signal_pept_1"/>
</dbReference>
<gene>
    <name evidence="4" type="ORF">ER70_02195</name>
</gene>
<reference evidence="4" key="2">
    <citation type="submission" date="2015-07" db="EMBL/GenBank/DDBJ databases">
        <authorList>
            <person name="Noorani M."/>
        </authorList>
    </citation>
    <scope>NUCLEOTIDE SEQUENCE</scope>
    <source>
        <strain evidence="4">CO275</strain>
    </source>
</reference>
<dbReference type="Pfam" id="PF10502">
    <property type="entry name" value="Peptidase_S26"/>
    <property type="match status" value="1"/>
</dbReference>
<dbReference type="EC" id="3.4.21.89" evidence="2"/>
<sequence length="39" mass="4631">KIPKDHYLVIGENKQISLDSRDYGFIKIDNILGKIIYYF</sequence>
<keyword evidence="2" id="KW-0378">Hydrolase</keyword>
<evidence type="ECO:0000313" key="4">
    <source>
        <dbReference type="EMBL" id="OJH15522.1"/>
    </source>
</evidence>
<dbReference type="GO" id="GO:0009003">
    <property type="term" value="F:signal peptidase activity"/>
    <property type="evidence" value="ECO:0007669"/>
    <property type="project" value="UniProtKB-EC"/>
</dbReference>
<dbReference type="CDD" id="cd06530">
    <property type="entry name" value="S26_SPase_I"/>
    <property type="match status" value="1"/>
</dbReference>
<dbReference type="OrthoDB" id="360985at2"/>
<evidence type="ECO:0000256" key="1">
    <source>
        <dbReference type="ARBA" id="ARBA00019232"/>
    </source>
</evidence>
<dbReference type="EMBL" id="JNBW01000107">
    <property type="protein sequence ID" value="OJH15522.1"/>
    <property type="molecule type" value="Genomic_DNA"/>
</dbReference>
<name>A0A1L8ZCR2_BORBI</name>
<comment type="similarity">
    <text evidence="2">Belongs to the peptidase S26 family.</text>
</comment>
<accession>A0A1L8ZCR2</accession>
<dbReference type="Gene3D" id="2.10.109.10">
    <property type="entry name" value="Umud Fragment, subunit A"/>
    <property type="match status" value="1"/>
</dbReference>
<comment type="subcellular location">
    <subcellularLocation>
        <location evidence="2">Membrane</location>
        <topology evidence="2">Single-pass type II membrane protein</topology>
    </subcellularLocation>
</comment>
<proteinExistence type="inferred from homology"/>
<dbReference type="NCBIfam" id="TIGR02227">
    <property type="entry name" value="sigpep_I_bact"/>
    <property type="match status" value="1"/>
</dbReference>
<dbReference type="GO" id="GO:0006465">
    <property type="term" value="P:signal peptide processing"/>
    <property type="evidence" value="ECO:0007669"/>
    <property type="project" value="InterPro"/>
</dbReference>
<organism evidence="4">
    <name type="scientific">Borrelia bissettiae</name>
    <name type="common">Borreliella bissettiae</name>
    <dbReference type="NCBI Taxonomy" id="64897"/>
    <lineage>
        <taxon>Bacteria</taxon>
        <taxon>Pseudomonadati</taxon>
        <taxon>Spirochaetota</taxon>
        <taxon>Spirochaetia</taxon>
        <taxon>Spirochaetales</taxon>
        <taxon>Borreliaceae</taxon>
        <taxon>Borreliella</taxon>
    </lineage>
</organism>